<dbReference type="Proteomes" id="UP000063964">
    <property type="component" value="Chromosome"/>
</dbReference>
<reference evidence="2" key="1">
    <citation type="submission" date="2016-02" db="EMBL/GenBank/DDBJ databases">
        <authorList>
            <person name="Holder M.E."/>
            <person name="Ajami N.J."/>
            <person name="Petrosino J.F."/>
        </authorList>
    </citation>
    <scope>NUCLEOTIDE SEQUENCE [LARGE SCALE GENOMIC DNA]</scope>
    <source>
        <strain evidence="2">DSM 12838</strain>
    </source>
</reference>
<evidence type="ECO:0000313" key="1">
    <source>
        <dbReference type="EMBL" id="AMD91730.1"/>
    </source>
</evidence>
<organism evidence="1 2">
    <name type="scientific">Desulfomicrobium orale DSM 12838</name>
    <dbReference type="NCBI Taxonomy" id="888061"/>
    <lineage>
        <taxon>Bacteria</taxon>
        <taxon>Pseudomonadati</taxon>
        <taxon>Thermodesulfobacteriota</taxon>
        <taxon>Desulfovibrionia</taxon>
        <taxon>Desulfovibrionales</taxon>
        <taxon>Desulfomicrobiaceae</taxon>
        <taxon>Desulfomicrobium</taxon>
    </lineage>
</organism>
<accession>A0A109W5B4</accession>
<dbReference type="EMBL" id="CP014230">
    <property type="protein sequence ID" value="AMD91730.1"/>
    <property type="molecule type" value="Genomic_DNA"/>
</dbReference>
<gene>
    <name evidence="1" type="ORF">AXF15_00435</name>
</gene>
<keyword evidence="2" id="KW-1185">Reference proteome</keyword>
<name>A0A109W5B4_9BACT</name>
<evidence type="ECO:0000313" key="2">
    <source>
        <dbReference type="Proteomes" id="UP000063964"/>
    </source>
</evidence>
<dbReference type="AlphaFoldDB" id="A0A109W5B4"/>
<proteinExistence type="predicted"/>
<sequence length="121" mass="12292">MQACFGVEVLAGEAQVVLHCGLEHLGLAIGQIGGLPDHGSSGIHQLLRGAQVVGDVKIPAGLGLVFQQRHGLTAQVHILPQHGAVGKTFPDEPAVLIIMIMHGPPASCLAGPAVPGVIAVI</sequence>
<protein>
    <submittedName>
        <fullName evidence="1">Uncharacterized protein</fullName>
    </submittedName>
</protein>
<dbReference type="KEGG" id="doa:AXF15_00435"/>